<accession>A0A1B1T9P6</accession>
<reference evidence="1" key="2">
    <citation type="journal article" date="2015" name="ISME J.">
        <title>A new class of marine Euryarchaeota group II from the Mediterranean deep chlorophyll maximum.</title>
        <authorList>
            <person name="Martin-Cuadrado A.B."/>
            <person name="Garcia-Heredia I."/>
            <person name="Molto A.G."/>
            <person name="Lopez-Ubeda R."/>
            <person name="Kimes N."/>
            <person name="Lopez-Garcia P."/>
            <person name="Moreira D."/>
            <person name="Rodriguez-Valera F."/>
        </authorList>
    </citation>
    <scope>NUCLEOTIDE SEQUENCE</scope>
</reference>
<protein>
    <submittedName>
        <fullName evidence="1">Uncharacterized protein</fullName>
    </submittedName>
</protein>
<evidence type="ECO:0000313" key="1">
    <source>
        <dbReference type="EMBL" id="ANV79009.1"/>
    </source>
</evidence>
<dbReference type="EMBL" id="KP211810">
    <property type="protein sequence ID" value="ANV79009.1"/>
    <property type="molecule type" value="Genomic_DNA"/>
</dbReference>
<sequence length="148" mass="16874">MPAKGFQIIGIEAKRHRKSAPQKQVRIDHNTNIMSVRKKNKTDLSVEMRYTVSYGILGIVQLDCEIAYHDDDKDNITKAELKWEKEHKLPDDIAENVHNRVLAQGSFEVLNIAKKINLPPPFKIEIPQIKIGKKGQKPNIKDNSPEIA</sequence>
<organism evidence="1">
    <name type="scientific">uncultured Poseidoniia archaeon</name>
    <dbReference type="NCBI Taxonomy" id="1697135"/>
    <lineage>
        <taxon>Archaea</taxon>
        <taxon>Methanobacteriati</taxon>
        <taxon>Thermoplasmatota</taxon>
        <taxon>Candidatus Poseidoniia</taxon>
        <taxon>environmental samples</taxon>
    </lineage>
</organism>
<name>A0A1B1T9P6_9ARCH</name>
<reference evidence="1" key="1">
    <citation type="submission" date="2014-11" db="EMBL/GenBank/DDBJ databases">
        <authorList>
            <person name="Zhu J."/>
            <person name="Qi W."/>
            <person name="Song R."/>
        </authorList>
    </citation>
    <scope>NUCLEOTIDE SEQUENCE</scope>
</reference>
<proteinExistence type="predicted"/>
<dbReference type="AlphaFoldDB" id="A0A1B1T9P6"/>